<reference evidence="9 10" key="1">
    <citation type="submission" date="2022-01" db="EMBL/GenBank/DDBJ databases">
        <title>A chromosomal length assembly of Cordylochernes scorpioides.</title>
        <authorList>
            <person name="Zeh D."/>
            <person name="Zeh J."/>
        </authorList>
    </citation>
    <scope>NUCLEOTIDE SEQUENCE [LARGE SCALE GENOMIC DNA]</scope>
    <source>
        <strain evidence="9">IN4F17</strain>
        <tissue evidence="9">Whole Body</tissue>
    </source>
</reference>
<keyword evidence="10" id="KW-1185">Reference proteome</keyword>
<organism evidence="9 10">
    <name type="scientific">Cordylochernes scorpioides</name>
    <dbReference type="NCBI Taxonomy" id="51811"/>
    <lineage>
        <taxon>Eukaryota</taxon>
        <taxon>Metazoa</taxon>
        <taxon>Ecdysozoa</taxon>
        <taxon>Arthropoda</taxon>
        <taxon>Chelicerata</taxon>
        <taxon>Arachnida</taxon>
        <taxon>Pseudoscorpiones</taxon>
        <taxon>Cheliferoidea</taxon>
        <taxon>Chernetidae</taxon>
        <taxon>Cordylochernes</taxon>
    </lineage>
</organism>
<dbReference type="Pfam" id="PF13193">
    <property type="entry name" value="AMP-binding_C"/>
    <property type="match status" value="2"/>
</dbReference>
<dbReference type="Gene3D" id="3.40.50.12780">
    <property type="entry name" value="N-terminal domain of ligase-like"/>
    <property type="match status" value="2"/>
</dbReference>
<feature type="domain" description="AMP-binding enzyme C-terminal" evidence="8">
    <location>
        <begin position="489"/>
        <end position="556"/>
    </location>
</feature>
<sequence length="1154" mass="130981">MKILMLVNHAKRLCRTNNLYKWTPSRSNSVHFLDKYYDSEGILRAPKYFNFAHDVVDRWAKLEQAGERDSHLPALWFVKQDGKETKLNFSEISDMSKRAANFLEKECQLGRGDRIILILPLMLEWWFFQLGASRIGAIVSSGTIQLSPKDIEYRAIQLEATCIVTDNNNAHKIDQVDAKVPTLRNKVLIDPTTAVERRGWIHFNKMITKYSSKHECALTKSNDTFVIYFTSGTTGNPKMVEHTQCSQGLGVLNDSKYFLEAKPGEIIYCTSDPGWGKSVYIMLYCAWIGGAGVFAYQMPRFDSHLLLNVLRKYSITTLMTVPTTYRMLIQSYPNEPLNISSTIKDCITGGEPIDEQIQEKWEDSTGIKIREVYGQSEMATFCNMRNSIPYKRGSMGKPFPGVDIVILDEDLHEVKPTEHGQIALRIDRHRPLNLFKGYYKNPSKTAEVFQGSYYLTGDRGYVDQDGYVWFLSRNDDVISSAGYRIGPSEVEEAINTHPAVAESAAVSSPDLERGEVVKAFVVLRPEYKEQPQDLVKQLQDHVKSLTAPYKYPRKFKRQYPHSVWPEKQSAKLDHVLFNMLLRLVRTLVRTPRSPSARYCSSIANLFLDSNGLVKKPKCYNFAQDVIDHWATLESNGSKIFPYPALWFVSLKGDEVKWNFSTISNLSRKAANFFVKECGLGKKDRFVVILPQTPEWWIVKLAISRLGAIYSPASIQLSPGDIAYRLVQLEATCIITDIETSKKVDQITTQCPSLKHKILIDPTESINLPGWINFNMNYHSASTDHKCEITGSDETFNVYFTSGTTGHPKMVEHTHASIGLSLLVDCNSMFQCSDEHLMWCNADLGWGKAAHLRFYIPWLSGAGVFVHEQSRFDPSFTLQILKDYPISVYSAVPTTYRKLIVTSKEKIQLNPNFKKFLGGGESVPYKLITRWKEITGYHIIEMYSQTEAFSMGCLVDEKDYKPGSLGKAAKDLTIKIIDNNGRPAHPGEEGEIAIKLKPERPLKLFKGYLNNPEKTDAVLRGDYYFTGDRGYMNEEGYIWFVGRSDDIISSSGYKIGPVEVEDALHTHPAVAESAVVSSPDPERGEVVKAFVVLKPDLGSIPDGLVQELQEHVKSQTAPYKYPRRVEFVDSLPKTITGKINRRVLKQEEWNKVRNF</sequence>
<feature type="domain" description="AMP-dependent synthetase/ligase" evidence="7">
    <location>
        <begin position="63"/>
        <end position="439"/>
    </location>
</feature>
<dbReference type="InterPro" id="IPR025110">
    <property type="entry name" value="AMP-bd_C"/>
</dbReference>
<name>A0ABY6K2C7_9ARAC</name>
<evidence type="ECO:0000256" key="2">
    <source>
        <dbReference type="ARBA" id="ARBA00022598"/>
    </source>
</evidence>
<evidence type="ECO:0000313" key="10">
    <source>
        <dbReference type="Proteomes" id="UP001235939"/>
    </source>
</evidence>
<dbReference type="InterPro" id="IPR051087">
    <property type="entry name" value="Mitochondrial_ACSM"/>
</dbReference>
<dbReference type="InterPro" id="IPR020845">
    <property type="entry name" value="AMP-binding_CS"/>
</dbReference>
<feature type="non-terminal residue" evidence="9">
    <location>
        <position position="1154"/>
    </location>
</feature>
<dbReference type="PROSITE" id="PS00455">
    <property type="entry name" value="AMP_BINDING"/>
    <property type="match status" value="2"/>
</dbReference>
<evidence type="ECO:0000256" key="4">
    <source>
        <dbReference type="ARBA" id="ARBA00022840"/>
    </source>
</evidence>
<dbReference type="PANTHER" id="PTHR43605:SF10">
    <property type="entry name" value="ACYL-COA SYNTHETASE MEDIUM CHAIN FAMILY MEMBER 3"/>
    <property type="match status" value="1"/>
</dbReference>
<keyword evidence="4" id="KW-0067">ATP-binding</keyword>
<keyword evidence="3" id="KW-0547">Nucleotide-binding</keyword>
<evidence type="ECO:0000259" key="8">
    <source>
        <dbReference type="Pfam" id="PF13193"/>
    </source>
</evidence>
<dbReference type="InterPro" id="IPR045851">
    <property type="entry name" value="AMP-bd_C_sf"/>
</dbReference>
<evidence type="ECO:0000256" key="6">
    <source>
        <dbReference type="ARBA" id="ARBA00048477"/>
    </source>
</evidence>
<feature type="domain" description="AMP-dependent synthetase/ligase" evidence="7">
    <location>
        <begin position="649"/>
        <end position="1008"/>
    </location>
</feature>
<dbReference type="EC" id="6.2.1.2" evidence="5"/>
<dbReference type="Pfam" id="PF00501">
    <property type="entry name" value="AMP-binding"/>
    <property type="match status" value="2"/>
</dbReference>
<comment type="similarity">
    <text evidence="1">Belongs to the ATP-dependent AMP-binding enzyme family.</text>
</comment>
<gene>
    <name evidence="9" type="ORF">LAZ67_1007158</name>
</gene>
<dbReference type="InterPro" id="IPR042099">
    <property type="entry name" value="ANL_N_sf"/>
</dbReference>
<keyword evidence="2" id="KW-0436">Ligase</keyword>
<dbReference type="PANTHER" id="PTHR43605">
    <property type="entry name" value="ACYL-COENZYME A SYNTHETASE"/>
    <property type="match status" value="1"/>
</dbReference>
<dbReference type="Gene3D" id="3.30.300.30">
    <property type="match status" value="2"/>
</dbReference>
<evidence type="ECO:0000256" key="5">
    <source>
        <dbReference type="ARBA" id="ARBA00039009"/>
    </source>
</evidence>
<protein>
    <recommendedName>
        <fullName evidence="5">medium-chain acyl-CoA ligase</fullName>
        <ecNumber evidence="5">6.2.1.2</ecNumber>
    </recommendedName>
</protein>
<dbReference type="EMBL" id="CP092863">
    <property type="protein sequence ID" value="UYV61955.1"/>
    <property type="molecule type" value="Genomic_DNA"/>
</dbReference>
<accession>A0ABY6K2C7</accession>
<dbReference type="InterPro" id="IPR000873">
    <property type="entry name" value="AMP-dep_synth/lig_dom"/>
</dbReference>
<evidence type="ECO:0000259" key="7">
    <source>
        <dbReference type="Pfam" id="PF00501"/>
    </source>
</evidence>
<dbReference type="Proteomes" id="UP001235939">
    <property type="component" value="Chromosome 01"/>
</dbReference>
<proteinExistence type="inferred from homology"/>
<dbReference type="SUPFAM" id="SSF56801">
    <property type="entry name" value="Acetyl-CoA synthetase-like"/>
    <property type="match status" value="2"/>
</dbReference>
<evidence type="ECO:0000256" key="3">
    <source>
        <dbReference type="ARBA" id="ARBA00022741"/>
    </source>
</evidence>
<evidence type="ECO:0000313" key="9">
    <source>
        <dbReference type="EMBL" id="UYV61955.1"/>
    </source>
</evidence>
<feature type="domain" description="AMP-binding enzyme C-terminal" evidence="8">
    <location>
        <begin position="1058"/>
        <end position="1137"/>
    </location>
</feature>
<comment type="catalytic activity">
    <reaction evidence="6">
        <text>a medium-chain fatty acid + ATP + CoA = a medium-chain fatty acyl-CoA + AMP + diphosphate</text>
        <dbReference type="Rhea" id="RHEA:48340"/>
        <dbReference type="ChEBI" id="CHEBI:30616"/>
        <dbReference type="ChEBI" id="CHEBI:33019"/>
        <dbReference type="ChEBI" id="CHEBI:57287"/>
        <dbReference type="ChEBI" id="CHEBI:59558"/>
        <dbReference type="ChEBI" id="CHEBI:90546"/>
        <dbReference type="ChEBI" id="CHEBI:456215"/>
        <dbReference type="EC" id="6.2.1.2"/>
    </reaction>
    <physiologicalReaction direction="left-to-right" evidence="6">
        <dbReference type="Rhea" id="RHEA:48341"/>
    </physiologicalReaction>
</comment>
<evidence type="ECO:0000256" key="1">
    <source>
        <dbReference type="ARBA" id="ARBA00006432"/>
    </source>
</evidence>